<sequence>MALEIPYDLINRLQISLRKEACFSSHDSSLPDFPSPQHAVSQLDPSPPYLRCTHCNARLLRGVNSIFCVFCGRQPSTHVPPPPINFTSTLASRWFLNSLDLHGSEIVSLPADANNSNRNQNVLQDEFPLSDLLDLEIRWPSVMDRSEIRVLDKTLDQKLATLNLAGVDLDNFFIDAKGDITSSSSEDQVKVSKHSEAVENDAFKANDNLSLFENAMPSKIVSRSKDEVIGDSFSGWEAEFQSVSSGSQHQETKLSDPFVGASSVTLSSHIDSVFGSGKHANDCITIQDKTSAIKTDDWFDSSSWNDSNAWKADQAKVAMDDKQRGMEGGGDHSRNLEWIHDNQWQTTSISKVAGIRNTGDDDSLFDAWNDISYSTGAHIPSDSSKKAEVQKVPSAGPASVSDNKTINEQGDSFDTWNEFKSSASVQRPSNNTFQEEPDFFSAMFNNQNDAARLNNMQLQTSVLDSMAGVKAGDRGTADFEKDNDFSSRQTISKDDDVDMLMSQMHDLSFMLENNLSVPKKEKSHGDHS</sequence>
<comment type="caution">
    <text evidence="2">The sequence shown here is derived from an EMBL/GenBank/DDBJ whole genome shotgun (WGS) entry which is preliminary data.</text>
</comment>
<dbReference type="InterPro" id="IPR056717">
    <property type="entry name" value="DUF7815"/>
</dbReference>
<gene>
    <name evidence="2" type="ORF">K2173_000397</name>
</gene>
<dbReference type="PANTHER" id="PTHR36308:SF1">
    <property type="entry name" value="DENTIN SIALOPHOSPHOPROTEIN-RELATED"/>
    <property type="match status" value="1"/>
</dbReference>
<keyword evidence="3" id="KW-1185">Reference proteome</keyword>
<proteinExistence type="predicted"/>
<feature type="domain" description="DUF7815" evidence="1">
    <location>
        <begin position="48"/>
        <end position="74"/>
    </location>
</feature>
<accession>A0AAV8SW59</accession>
<organism evidence="2 3">
    <name type="scientific">Erythroxylum novogranatense</name>
    <dbReference type="NCBI Taxonomy" id="1862640"/>
    <lineage>
        <taxon>Eukaryota</taxon>
        <taxon>Viridiplantae</taxon>
        <taxon>Streptophyta</taxon>
        <taxon>Embryophyta</taxon>
        <taxon>Tracheophyta</taxon>
        <taxon>Spermatophyta</taxon>
        <taxon>Magnoliopsida</taxon>
        <taxon>eudicotyledons</taxon>
        <taxon>Gunneridae</taxon>
        <taxon>Pentapetalae</taxon>
        <taxon>rosids</taxon>
        <taxon>fabids</taxon>
        <taxon>Malpighiales</taxon>
        <taxon>Erythroxylaceae</taxon>
        <taxon>Erythroxylum</taxon>
    </lineage>
</organism>
<reference evidence="2 3" key="1">
    <citation type="submission" date="2021-09" db="EMBL/GenBank/DDBJ databases">
        <title>Genomic insights and catalytic innovation underlie evolution of tropane alkaloids biosynthesis.</title>
        <authorList>
            <person name="Wang Y.-J."/>
            <person name="Tian T."/>
            <person name="Huang J.-P."/>
            <person name="Huang S.-X."/>
        </authorList>
    </citation>
    <scope>NUCLEOTIDE SEQUENCE [LARGE SCALE GENOMIC DNA]</scope>
    <source>
        <strain evidence="2">KIB-2018</strain>
        <tissue evidence="2">Leaf</tissue>
    </source>
</reference>
<dbReference type="AlphaFoldDB" id="A0AAV8SW59"/>
<dbReference type="Proteomes" id="UP001159364">
    <property type="component" value="Linkage Group LG07"/>
</dbReference>
<evidence type="ECO:0000313" key="3">
    <source>
        <dbReference type="Proteomes" id="UP001159364"/>
    </source>
</evidence>
<protein>
    <recommendedName>
        <fullName evidence="1">DUF7815 domain-containing protein</fullName>
    </recommendedName>
</protein>
<evidence type="ECO:0000313" key="2">
    <source>
        <dbReference type="EMBL" id="KAJ8758676.1"/>
    </source>
</evidence>
<name>A0AAV8SW59_9ROSI</name>
<dbReference type="Pfam" id="PF25122">
    <property type="entry name" value="DUF7815"/>
    <property type="match status" value="1"/>
</dbReference>
<dbReference type="PANTHER" id="PTHR36308">
    <property type="entry name" value="DENTIN SIALOPHOSPHOPROTEIN-RELATED"/>
    <property type="match status" value="1"/>
</dbReference>
<evidence type="ECO:0000259" key="1">
    <source>
        <dbReference type="Pfam" id="PF25122"/>
    </source>
</evidence>
<dbReference type="EMBL" id="JAIWQS010000007">
    <property type="protein sequence ID" value="KAJ8758676.1"/>
    <property type="molecule type" value="Genomic_DNA"/>
</dbReference>